<keyword evidence="2" id="KW-1185">Reference proteome</keyword>
<proteinExistence type="predicted"/>
<sequence length="51" mass="5426">MLSLQFETPERHVLVVIANGKTTMSSKVGAAQQITDLDEVLGTAPTEAPET</sequence>
<dbReference type="KEGG" id="esj:SJ05684_c19090"/>
<accession>A0A249PBR2</accession>
<reference evidence="1 2" key="1">
    <citation type="submission" date="2017-08" db="EMBL/GenBank/DDBJ databases">
        <title>Multipartite genome sequences of Sinorhizobium species nodulating soybeans.</title>
        <authorList>
            <person name="Tian C.F."/>
        </authorList>
    </citation>
    <scope>NUCLEOTIDE SEQUENCE [LARGE SCALE GENOMIC DNA]</scope>
    <source>
        <strain evidence="1 2">CCBAU 05684</strain>
    </source>
</reference>
<dbReference type="Proteomes" id="UP000217211">
    <property type="component" value="Chromosome"/>
</dbReference>
<evidence type="ECO:0000313" key="2">
    <source>
        <dbReference type="Proteomes" id="UP000217211"/>
    </source>
</evidence>
<name>A0A249PBR2_9HYPH</name>
<evidence type="ECO:0000313" key="1">
    <source>
        <dbReference type="EMBL" id="ASY63351.1"/>
    </source>
</evidence>
<protein>
    <submittedName>
        <fullName evidence="1">Uncharacterized protein</fullName>
    </submittedName>
</protein>
<gene>
    <name evidence="1" type="ORF">SJ05684_c19090</name>
</gene>
<organism evidence="1 2">
    <name type="scientific">Sinorhizobium sojae CCBAU 05684</name>
    <dbReference type="NCBI Taxonomy" id="716928"/>
    <lineage>
        <taxon>Bacteria</taxon>
        <taxon>Pseudomonadati</taxon>
        <taxon>Pseudomonadota</taxon>
        <taxon>Alphaproteobacteria</taxon>
        <taxon>Hyphomicrobiales</taxon>
        <taxon>Rhizobiaceae</taxon>
        <taxon>Sinorhizobium/Ensifer group</taxon>
        <taxon>Sinorhizobium</taxon>
    </lineage>
</organism>
<dbReference type="EMBL" id="CP023067">
    <property type="protein sequence ID" value="ASY63351.1"/>
    <property type="molecule type" value="Genomic_DNA"/>
</dbReference>
<dbReference type="AlphaFoldDB" id="A0A249PBR2"/>